<feature type="compositionally biased region" description="Polar residues" evidence="1">
    <location>
        <begin position="549"/>
        <end position="564"/>
    </location>
</feature>
<feature type="region of interest" description="Disordered" evidence="1">
    <location>
        <begin position="497"/>
        <end position="516"/>
    </location>
</feature>
<feature type="compositionally biased region" description="Basic and acidic residues" evidence="1">
    <location>
        <begin position="507"/>
        <end position="516"/>
    </location>
</feature>
<evidence type="ECO:0000313" key="2">
    <source>
        <dbReference type="EMBL" id="KAF3044323.1"/>
    </source>
</evidence>
<protein>
    <submittedName>
        <fullName evidence="2">Uncharacterized protein</fullName>
    </submittedName>
</protein>
<gene>
    <name evidence="2" type="ORF">E8E12_007852</name>
</gene>
<dbReference type="AlphaFoldDB" id="A0A9P4WX50"/>
<name>A0A9P4WX50_9PLEO</name>
<reference evidence="2" key="1">
    <citation type="submission" date="2019-04" db="EMBL/GenBank/DDBJ databases">
        <title>Sequencing of skin fungus with MAO and IRED activity.</title>
        <authorList>
            <person name="Marsaioli A.J."/>
            <person name="Bonatto J.M.C."/>
            <person name="Reis Junior O."/>
        </authorList>
    </citation>
    <scope>NUCLEOTIDE SEQUENCE</scope>
    <source>
        <strain evidence="2">28M1</strain>
    </source>
</reference>
<dbReference type="EMBL" id="SWKV01000009">
    <property type="protein sequence ID" value="KAF3044323.1"/>
    <property type="molecule type" value="Genomic_DNA"/>
</dbReference>
<keyword evidence="3" id="KW-1185">Reference proteome</keyword>
<sequence length="572" mass="64747">MTTAAAPAPQCRVLANTNVKDVPTAAIEAVGTRPRRTQRRPTKPAPYELANHSKAFIEGLQFANAYEFLHSLLATGTSISTPAQPYVGYLPPPSQIALAASLIPHKFKTPSRETSRGSDAAYRYLQCLVSTIEDPRYPYLRQAFNFPVERTRRRSRGYRNATRSLSPDEDDDIDHLYCDAANDKSLWYRADDFWHIVGWAFNCSAAYQKRWERWKLWLAVMLDFLEADWDVCVKQSEYDEERQEVILQQSLIWQAIFAIASPESLKEYPEIWENEANEPKEPPNKKLGNVNFETGELADYDSDEEEMKDTRAQARVTRAIERKFEVTPPPDLPLIDNGRLNLNDAIERLGGSDAITLRQRLLALIAQVADKLPDQFTSLSDWFDNVVEDFQYLPTVLFNVFLTTLVVPGRMKYSFLANLLVPFVSGTIPDYFRYSPTQEHFESILLPMKGSQSFAANAKVSLILEQLFMLMMTDDQLKATDALREATEIGVQARHNAYGSGRGKRGNAGEEKQARELMEASSKRLLGVMEMLELIAGKPPQKEKDCKNSIFTSFDSGSPLSSAPSHMDEDKD</sequence>
<dbReference type="Proteomes" id="UP000758155">
    <property type="component" value="Unassembled WGS sequence"/>
</dbReference>
<evidence type="ECO:0000313" key="3">
    <source>
        <dbReference type="Proteomes" id="UP000758155"/>
    </source>
</evidence>
<dbReference type="OrthoDB" id="5411773at2759"/>
<feature type="region of interest" description="Disordered" evidence="1">
    <location>
        <begin position="537"/>
        <end position="572"/>
    </location>
</feature>
<comment type="caution">
    <text evidence="2">The sequence shown here is derived from an EMBL/GenBank/DDBJ whole genome shotgun (WGS) entry which is preliminary data.</text>
</comment>
<proteinExistence type="predicted"/>
<accession>A0A9P4WX50</accession>
<organism evidence="2 3">
    <name type="scientific">Didymella heteroderae</name>
    <dbReference type="NCBI Taxonomy" id="1769908"/>
    <lineage>
        <taxon>Eukaryota</taxon>
        <taxon>Fungi</taxon>
        <taxon>Dikarya</taxon>
        <taxon>Ascomycota</taxon>
        <taxon>Pezizomycotina</taxon>
        <taxon>Dothideomycetes</taxon>
        <taxon>Pleosporomycetidae</taxon>
        <taxon>Pleosporales</taxon>
        <taxon>Pleosporineae</taxon>
        <taxon>Didymellaceae</taxon>
        <taxon>Didymella</taxon>
    </lineage>
</organism>
<evidence type="ECO:0000256" key="1">
    <source>
        <dbReference type="SAM" id="MobiDB-lite"/>
    </source>
</evidence>